<reference evidence="1" key="1">
    <citation type="submission" date="2020-02" db="EMBL/GenBank/DDBJ databases">
        <authorList>
            <person name="Palmer J.M."/>
        </authorList>
    </citation>
    <scope>NUCLEOTIDE SEQUENCE</scope>
    <source>
        <strain evidence="1">EPUS1.4</strain>
        <tissue evidence="1">Thallus</tissue>
    </source>
</reference>
<evidence type="ECO:0000313" key="2">
    <source>
        <dbReference type="Proteomes" id="UP000606974"/>
    </source>
</evidence>
<dbReference type="Gene3D" id="1.25.10.10">
    <property type="entry name" value="Leucine-rich Repeat Variant"/>
    <property type="match status" value="2"/>
</dbReference>
<dbReference type="InterPro" id="IPR016024">
    <property type="entry name" value="ARM-type_fold"/>
</dbReference>
<evidence type="ECO:0000313" key="1">
    <source>
        <dbReference type="EMBL" id="KAF7510533.1"/>
    </source>
</evidence>
<accession>A0A8H7AJZ9</accession>
<gene>
    <name evidence="1" type="ORF">GJ744_006379</name>
</gene>
<organism evidence="1 2">
    <name type="scientific">Endocarpon pusillum</name>
    <dbReference type="NCBI Taxonomy" id="364733"/>
    <lineage>
        <taxon>Eukaryota</taxon>
        <taxon>Fungi</taxon>
        <taxon>Dikarya</taxon>
        <taxon>Ascomycota</taxon>
        <taxon>Pezizomycotina</taxon>
        <taxon>Eurotiomycetes</taxon>
        <taxon>Chaetothyriomycetidae</taxon>
        <taxon>Verrucariales</taxon>
        <taxon>Verrucariaceae</taxon>
        <taxon>Endocarpon</taxon>
    </lineage>
</organism>
<protein>
    <submittedName>
        <fullName evidence="1">Uncharacterized protein</fullName>
    </submittedName>
</protein>
<dbReference type="OrthoDB" id="26149at2759"/>
<dbReference type="GO" id="GO:0005085">
    <property type="term" value="F:guanyl-nucleotide exchange factor activity"/>
    <property type="evidence" value="ECO:0007669"/>
    <property type="project" value="InterPro"/>
</dbReference>
<keyword evidence="2" id="KW-1185">Reference proteome</keyword>
<comment type="caution">
    <text evidence="1">The sequence shown here is derived from an EMBL/GenBank/DDBJ whole genome shotgun (WGS) entry which is preliminary data.</text>
</comment>
<dbReference type="AlphaFoldDB" id="A0A8H7AJZ9"/>
<dbReference type="InterPro" id="IPR011989">
    <property type="entry name" value="ARM-like"/>
</dbReference>
<proteinExistence type="predicted"/>
<name>A0A8H7AJZ9_9EURO</name>
<dbReference type="EMBL" id="JAACFV010000029">
    <property type="protein sequence ID" value="KAF7510533.1"/>
    <property type="molecule type" value="Genomic_DNA"/>
</dbReference>
<dbReference type="PANTHER" id="PTHR10957">
    <property type="entry name" value="RAP1 GTPASE-GDP DISSOCIATION STIMULATOR 1"/>
    <property type="match status" value="1"/>
</dbReference>
<dbReference type="SUPFAM" id="SSF48371">
    <property type="entry name" value="ARM repeat"/>
    <property type="match status" value="1"/>
</dbReference>
<sequence>MVMASEISFSLLSILDQLLPVLEEIEGASRRFKESLATLQGIQSTKSVEDLAGTRLNDGSCAIVFHRLSTCLDEARILKSDYLSEAFNILADASRKPEWRHDLGKRKSRSKHAGWPPNPKHESYGYSHEQWLAFESESILQVAVRTLHPRKVRHLGHAGYHALRLISNCCADNDANKQVVLECGGLELLLRCANLKLWPDAVTTALWNICAESEREDGAAAESAIEDDSDMSTIACVQLSLRSIGECDDLNGMSLLAGEIEDGRRHASVIKELLGLADIVTDGSWKEMVAELLEKASWSTSAQYHIPATGSVKNIIPRGTRLIKPDIRPQDFLSELLTGSGRRLAMSHPECNCDVTRAIAILLSQEEMQQELIREDLVSTFLEVPSWESTASEHNNATGHKVPRAMTMVRQSLFKTIYDVSALAEFAARYAKVSECPRLVSSCIDALGNVSNMRQTKGSVGLIPATSACVVLANLTKSTDFALFLVQRRKVHLAIGLILRQREDSTTVFPALALLDRLAIPPENKVAIVDGGIISELLRFVNDFDVQPMVQREAVSVMRKAIIGFPKHVSAIGVGIAANGGSRTNSQLLERNPEQSGLLAALNLFRRTGDGDIKTEVGRLVVEVCRTLRHSIRGQPELAAGAVRQALGSADDIASPMSFLTIHGPSQQVRGEGWFGLAALSTWEYGRPFVMDCLADEAVQKEMEKALEGSERASCQNISLMLTELRLFPSHLVPKPTRLFLESAASSVGLPAMWPVMAPAA</sequence>
<dbReference type="Proteomes" id="UP000606974">
    <property type="component" value="Unassembled WGS sequence"/>
</dbReference>
<dbReference type="InterPro" id="IPR040144">
    <property type="entry name" value="RAP1GDS1"/>
</dbReference>